<dbReference type="InterPro" id="IPR051788">
    <property type="entry name" value="MFS_Transporter"/>
</dbReference>
<feature type="transmembrane region" description="Helical" evidence="7">
    <location>
        <begin position="280"/>
        <end position="297"/>
    </location>
</feature>
<evidence type="ECO:0000313" key="9">
    <source>
        <dbReference type="EMBL" id="MCV3274424.1"/>
    </source>
</evidence>
<proteinExistence type="inferred from homology"/>
<dbReference type="InterPro" id="IPR011701">
    <property type="entry name" value="MFS"/>
</dbReference>
<dbReference type="PROSITE" id="PS50850">
    <property type="entry name" value="MFS"/>
    <property type="match status" value="1"/>
</dbReference>
<comment type="caution">
    <text evidence="9">The sequence shown here is derived from an EMBL/GenBank/DDBJ whole genome shotgun (WGS) entry which is preliminary data.</text>
</comment>
<evidence type="ECO:0000256" key="7">
    <source>
        <dbReference type="SAM" id="Phobius"/>
    </source>
</evidence>
<feature type="transmembrane region" description="Helical" evidence="7">
    <location>
        <begin position="217"/>
        <end position="236"/>
    </location>
</feature>
<feature type="transmembrane region" description="Helical" evidence="7">
    <location>
        <begin position="83"/>
        <end position="101"/>
    </location>
</feature>
<dbReference type="Proteomes" id="UP001208690">
    <property type="component" value="Unassembled WGS sequence"/>
</dbReference>
<dbReference type="RefSeq" id="WP_263846628.1">
    <property type="nucleotide sequence ID" value="NZ_JALIEB010000046.1"/>
</dbReference>
<evidence type="ECO:0000256" key="1">
    <source>
        <dbReference type="ARBA" id="ARBA00004127"/>
    </source>
</evidence>
<keyword evidence="6 7" id="KW-0472">Membrane</keyword>
<feature type="transmembrane region" description="Helical" evidence="7">
    <location>
        <begin position="248"/>
        <end position="268"/>
    </location>
</feature>
<dbReference type="SUPFAM" id="SSF103473">
    <property type="entry name" value="MFS general substrate transporter"/>
    <property type="match status" value="1"/>
</dbReference>
<dbReference type="PANTHER" id="PTHR23514">
    <property type="entry name" value="BYPASS OF STOP CODON PROTEIN 6"/>
    <property type="match status" value="1"/>
</dbReference>
<comment type="subcellular location">
    <subcellularLocation>
        <location evidence="1">Endomembrane system</location>
        <topology evidence="1">Multi-pass membrane protein</topology>
    </subcellularLocation>
</comment>
<dbReference type="Pfam" id="PF07690">
    <property type="entry name" value="MFS_1"/>
    <property type="match status" value="1"/>
</dbReference>
<dbReference type="EMBL" id="JALIEB010000046">
    <property type="protein sequence ID" value="MCV3274424.1"/>
    <property type="molecule type" value="Genomic_DNA"/>
</dbReference>
<protein>
    <submittedName>
        <fullName evidence="9">MFS transporter</fullName>
    </submittedName>
</protein>
<gene>
    <name evidence="9" type="ORF">MUB52_23595</name>
</gene>
<keyword evidence="5 7" id="KW-1133">Transmembrane helix</keyword>
<evidence type="ECO:0000256" key="3">
    <source>
        <dbReference type="ARBA" id="ARBA00022448"/>
    </source>
</evidence>
<feature type="transmembrane region" description="Helical" evidence="7">
    <location>
        <begin position="12"/>
        <end position="30"/>
    </location>
</feature>
<dbReference type="Gene3D" id="1.20.1250.20">
    <property type="entry name" value="MFS general substrate transporter like domains"/>
    <property type="match status" value="2"/>
</dbReference>
<keyword evidence="10" id="KW-1185">Reference proteome</keyword>
<feature type="transmembrane region" description="Helical" evidence="7">
    <location>
        <begin position="50"/>
        <end position="71"/>
    </location>
</feature>
<evidence type="ECO:0000259" key="8">
    <source>
        <dbReference type="PROSITE" id="PS50850"/>
    </source>
</evidence>
<evidence type="ECO:0000256" key="2">
    <source>
        <dbReference type="ARBA" id="ARBA00008335"/>
    </source>
</evidence>
<feature type="transmembrane region" description="Helical" evidence="7">
    <location>
        <begin position="338"/>
        <end position="359"/>
    </location>
</feature>
<sequence>MGGTKPKVMQRDGVTATGYLMLATFGWLIYTFGPAIPLIRDGLEISRTLASLHSVTFAIGIVVAGLAASLTIRRIGRASTLRLGLLLVLLGVVGLSIGSLLSVGALFVTLAAAGTAGLGGALANNTAIAVLSDHHGDLSPTVLSEGNALASGIGLIAPLALGLAAASILTWRPAMLAIFLLLGLVAWLLSKSSSSQAFTVVPAAQTSERLPSDYWPMWFALIACIMVEFSVVAWSPDLVRDRLELGPGIASALPSAFLAGMFIGRVAVARLSLDTDAKRLFLASLGLALIGWVLLWATTVVWLALLGLALTGLGAAGQFPLGSALLIRTAKGNTDRAVGVMAAGLGAAAGAGPFVLASLADGLGIYLAFLMVPACLIAAAVLSMVSTTAPKTESGHS</sequence>
<keyword evidence="4 7" id="KW-0812">Transmembrane</keyword>
<comment type="similarity">
    <text evidence="2">Belongs to the major facilitator superfamily.</text>
</comment>
<feature type="transmembrane region" description="Helical" evidence="7">
    <location>
        <begin position="365"/>
        <end position="385"/>
    </location>
</feature>
<dbReference type="InterPro" id="IPR036259">
    <property type="entry name" value="MFS_trans_sf"/>
</dbReference>
<reference evidence="9 10" key="1">
    <citation type="submission" date="2022-04" db="EMBL/GenBank/DDBJ databases">
        <title>Roseobacter sp. WL0113 is a bacterium isolated from neritic sediment.</title>
        <authorList>
            <person name="Wang L."/>
            <person name="He W."/>
            <person name="Zhang D.-F."/>
        </authorList>
    </citation>
    <scope>NUCLEOTIDE SEQUENCE [LARGE SCALE GENOMIC DNA]</scope>
    <source>
        <strain evidence="9 10">WL0113</strain>
    </source>
</reference>
<feature type="transmembrane region" description="Helical" evidence="7">
    <location>
        <begin position="174"/>
        <end position="190"/>
    </location>
</feature>
<evidence type="ECO:0000313" key="10">
    <source>
        <dbReference type="Proteomes" id="UP001208690"/>
    </source>
</evidence>
<evidence type="ECO:0000256" key="5">
    <source>
        <dbReference type="ARBA" id="ARBA00022989"/>
    </source>
</evidence>
<keyword evidence="3" id="KW-0813">Transport</keyword>
<dbReference type="PANTHER" id="PTHR23514:SF3">
    <property type="entry name" value="BYPASS OF STOP CODON PROTEIN 6"/>
    <property type="match status" value="1"/>
</dbReference>
<evidence type="ECO:0000256" key="4">
    <source>
        <dbReference type="ARBA" id="ARBA00022692"/>
    </source>
</evidence>
<feature type="transmembrane region" description="Helical" evidence="7">
    <location>
        <begin position="303"/>
        <end position="326"/>
    </location>
</feature>
<name>A0ABT3BMA7_9RHOB</name>
<feature type="domain" description="Major facilitator superfamily (MFS) profile" evidence="8">
    <location>
        <begin position="176"/>
        <end position="397"/>
    </location>
</feature>
<accession>A0ABT3BMA7</accession>
<organism evidence="9 10">
    <name type="scientific">Roseobacter sinensis</name>
    <dbReference type="NCBI Taxonomy" id="2931391"/>
    <lineage>
        <taxon>Bacteria</taxon>
        <taxon>Pseudomonadati</taxon>
        <taxon>Pseudomonadota</taxon>
        <taxon>Alphaproteobacteria</taxon>
        <taxon>Rhodobacterales</taxon>
        <taxon>Roseobacteraceae</taxon>
        <taxon>Roseobacter</taxon>
    </lineage>
</organism>
<dbReference type="InterPro" id="IPR020846">
    <property type="entry name" value="MFS_dom"/>
</dbReference>
<evidence type="ECO:0000256" key="6">
    <source>
        <dbReference type="ARBA" id="ARBA00023136"/>
    </source>
</evidence>